<evidence type="ECO:0000313" key="2">
    <source>
        <dbReference type="Proteomes" id="UP000503310"/>
    </source>
</evidence>
<sequence>MQKQINIAFEQISFIKKLKVTDLVVHGSLCNFLLNKNKINRIPKDIDFFPDKNLSNYESINLLKEKGNWIIFDDIFAKGVLENNEIEILFPKIIPKKYIKQKYGIKHVSFSWYLCSKLSQLIKFINQEKIELDKKIKVLNDLSFLIENNKIKVCALLMSKRINKIFKEVILTNSFIWYFFQDSYENHLFQNQFLIEKITNMIEKNNNKLNIKLKNMKIICNLVKTIIADKELLNINEAVLTTLKNKEDIIENYYFIEKEMFFQNKSLFLNFSNKRNKDKFEHFIKINYEKKCFKNVSFLLQNYENKVDIRKWLIYKIYCNFLKLQKEKND</sequence>
<accession>A0A6H0V2R2</accession>
<name>A0A6H0V2R2_9BACT</name>
<gene>
    <name evidence="1" type="ORF">GOQ20_00630</name>
</gene>
<organism evidence="1 2">
    <name type="scientific">Mycoplasmopsis gallinacea</name>
    <dbReference type="NCBI Taxonomy" id="29556"/>
    <lineage>
        <taxon>Bacteria</taxon>
        <taxon>Bacillati</taxon>
        <taxon>Mycoplasmatota</taxon>
        <taxon>Mycoplasmoidales</taxon>
        <taxon>Metamycoplasmataceae</taxon>
        <taxon>Mycoplasmopsis</taxon>
    </lineage>
</organism>
<dbReference type="EMBL" id="CP047225">
    <property type="protein sequence ID" value="QIW61979.1"/>
    <property type="molecule type" value="Genomic_DNA"/>
</dbReference>
<proteinExistence type="predicted"/>
<dbReference type="RefSeq" id="WP_167844997.1">
    <property type="nucleotide sequence ID" value="NZ_CP047225.1"/>
</dbReference>
<dbReference type="NCBIfam" id="NF045994">
    <property type="entry name" value="MAG4530_fam"/>
    <property type="match status" value="1"/>
</dbReference>
<dbReference type="Proteomes" id="UP000503310">
    <property type="component" value="Chromosome"/>
</dbReference>
<evidence type="ECO:0000313" key="1">
    <source>
        <dbReference type="EMBL" id="QIW61979.1"/>
    </source>
</evidence>
<dbReference type="AlphaFoldDB" id="A0A6H0V2R2"/>
<protein>
    <submittedName>
        <fullName evidence="1">Uncharacterized protein</fullName>
    </submittedName>
</protein>
<reference evidence="1 2" key="1">
    <citation type="submission" date="2019-12" db="EMBL/GenBank/DDBJ databases">
        <title>Sequencing and analysis of the whole genome of Mycoplasma gallinaceum strain Peacock20181011.</title>
        <authorList>
            <person name="Liu X."/>
            <person name="Qin Z."/>
            <person name="Xu H."/>
        </authorList>
    </citation>
    <scope>NUCLEOTIDE SEQUENCE [LARGE SCALE GENOMIC DNA]</scope>
    <source>
        <strain evidence="1 2">Peacock20181011</strain>
    </source>
</reference>